<gene>
    <name evidence="2" type="ORF">G7Y85_18840</name>
</gene>
<sequence>MSAARKAGLGVVFVWFFFGAQIHFFKTAFDVAIMPPYVPYPVAMVYLSGVCEVLGALGLLFVGIRQLAGTMLFLLTIAVTPVHVYMLQYPERFPQAPLWALWLRLLVQALLLACIWWSTRAPRAVVAEA</sequence>
<keyword evidence="1" id="KW-1133">Transmembrane helix</keyword>
<evidence type="ECO:0000313" key="2">
    <source>
        <dbReference type="EMBL" id="NGY06836.1"/>
    </source>
</evidence>
<comment type="caution">
    <text evidence="2">The sequence shown here is derived from an EMBL/GenBank/DDBJ whole genome shotgun (WGS) entry which is preliminary data.</text>
</comment>
<keyword evidence="3" id="KW-1185">Reference proteome</keyword>
<keyword evidence="1" id="KW-0472">Membrane</keyword>
<feature type="transmembrane region" description="Helical" evidence="1">
    <location>
        <begin position="99"/>
        <end position="117"/>
    </location>
</feature>
<organism evidence="2 3">
    <name type="scientific">Solimonas terrae</name>
    <dbReference type="NCBI Taxonomy" id="1396819"/>
    <lineage>
        <taxon>Bacteria</taxon>
        <taxon>Pseudomonadati</taxon>
        <taxon>Pseudomonadota</taxon>
        <taxon>Gammaproteobacteria</taxon>
        <taxon>Nevskiales</taxon>
        <taxon>Nevskiaceae</taxon>
        <taxon>Solimonas</taxon>
    </lineage>
</organism>
<feature type="transmembrane region" description="Helical" evidence="1">
    <location>
        <begin position="7"/>
        <end position="25"/>
    </location>
</feature>
<dbReference type="Proteomes" id="UP000472676">
    <property type="component" value="Unassembled WGS sequence"/>
</dbReference>
<reference evidence="2 3" key="1">
    <citation type="journal article" date="2014" name="Int. J. Syst. Evol. Microbiol.">
        <title>Solimonas terrae sp. nov., isolated from soil.</title>
        <authorList>
            <person name="Kim S.J."/>
            <person name="Moon J.Y."/>
            <person name="Weon H.Y."/>
            <person name="Ahn J.H."/>
            <person name="Chen W.M."/>
            <person name="Kwon S.W."/>
        </authorList>
    </citation>
    <scope>NUCLEOTIDE SEQUENCE [LARGE SCALE GENOMIC DNA]</scope>
    <source>
        <strain evidence="2 3">KIS83-12</strain>
    </source>
</reference>
<name>A0A6M2BW81_9GAMM</name>
<feature type="transmembrane region" description="Helical" evidence="1">
    <location>
        <begin position="37"/>
        <end position="60"/>
    </location>
</feature>
<dbReference type="AlphaFoldDB" id="A0A6M2BW81"/>
<accession>A0A6M2BW81</accession>
<evidence type="ECO:0008006" key="4">
    <source>
        <dbReference type="Google" id="ProtNLM"/>
    </source>
</evidence>
<protein>
    <recommendedName>
        <fullName evidence="4">DoxX family protein</fullName>
    </recommendedName>
</protein>
<evidence type="ECO:0000313" key="3">
    <source>
        <dbReference type="Proteomes" id="UP000472676"/>
    </source>
</evidence>
<dbReference type="EMBL" id="JAAMOW010000011">
    <property type="protein sequence ID" value="NGY06836.1"/>
    <property type="molecule type" value="Genomic_DNA"/>
</dbReference>
<evidence type="ECO:0000256" key="1">
    <source>
        <dbReference type="SAM" id="Phobius"/>
    </source>
</evidence>
<feature type="transmembrane region" description="Helical" evidence="1">
    <location>
        <begin position="67"/>
        <end position="87"/>
    </location>
</feature>
<proteinExistence type="predicted"/>
<dbReference type="PANTHER" id="PTHR36974:SF1">
    <property type="entry name" value="DOXX FAMILY MEMBRANE PROTEIN"/>
    <property type="match status" value="1"/>
</dbReference>
<dbReference type="PANTHER" id="PTHR36974">
    <property type="entry name" value="MEMBRANE PROTEIN-RELATED"/>
    <property type="match status" value="1"/>
</dbReference>
<keyword evidence="1" id="KW-0812">Transmembrane</keyword>